<evidence type="ECO:0000313" key="4">
    <source>
        <dbReference type="Proteomes" id="UP001206983"/>
    </source>
</evidence>
<evidence type="ECO:0000256" key="1">
    <source>
        <dbReference type="ARBA" id="ARBA00023172"/>
    </source>
</evidence>
<sequence length="385" mass="44337">MASIYNHEKSLSLLEQRIEAASYSRENKDLMYRFRDVLYAEGLKTVRVLKYISTLHILVRDYNLDLKNATIDDLYRVVGKIERKDIKQWTKHDYKLTLKRFFRWQNGGDDPECTKWIRVKGQINRKIPEELLTESDIKKMILAANHLRDKAFIAVLYDSGARISEIGNLKLKHIVYDQYGAVLTIDGKTGMRRVRLVFSVPYLASWIDMHPNKMNSDSFLWLNIGQRNQGGHMQHPAFSSLVKRIAKKAGVDKRVYSHLFRHSRSTELAQHLTQAQMEDHLGWVHGSDMPRTYIHLSGRQIDDAILRIHGIVKKEDLRPELTAVTCLRCEHVNGSTSKFCAKCGMVLNIETAVNLDEKRAEISIALMELAARDPEVAKILAEVVL</sequence>
<dbReference type="Pfam" id="PF00589">
    <property type="entry name" value="Phage_integrase"/>
    <property type="match status" value="1"/>
</dbReference>
<gene>
    <name evidence="3" type="ORF">PV02_01965</name>
</gene>
<feature type="domain" description="Tyr recombinase" evidence="2">
    <location>
        <begin position="126"/>
        <end position="306"/>
    </location>
</feature>
<protein>
    <recommendedName>
        <fullName evidence="2">Tyr recombinase domain-containing protein</fullName>
    </recommendedName>
</protein>
<dbReference type="InterPro" id="IPR050090">
    <property type="entry name" value="Tyrosine_recombinase_XerCD"/>
</dbReference>
<proteinExistence type="predicted"/>
<dbReference type="EMBL" id="JTEO01000002">
    <property type="protein sequence ID" value="MCQ6961964.1"/>
    <property type="molecule type" value="Genomic_DNA"/>
</dbReference>
<evidence type="ECO:0000313" key="3">
    <source>
        <dbReference type="EMBL" id="MCQ6961964.1"/>
    </source>
</evidence>
<dbReference type="InterPro" id="IPR013762">
    <property type="entry name" value="Integrase-like_cat_sf"/>
</dbReference>
<dbReference type="GO" id="GO:0003677">
    <property type="term" value="F:DNA binding"/>
    <property type="evidence" value="ECO:0007669"/>
    <property type="project" value="InterPro"/>
</dbReference>
<dbReference type="GO" id="GO:0006310">
    <property type="term" value="P:DNA recombination"/>
    <property type="evidence" value="ECO:0007669"/>
    <property type="project" value="UniProtKB-KW"/>
</dbReference>
<dbReference type="SUPFAM" id="SSF56349">
    <property type="entry name" value="DNA breaking-rejoining enzymes"/>
    <property type="match status" value="1"/>
</dbReference>
<dbReference type="RefSeq" id="WP_256621707.1">
    <property type="nucleotide sequence ID" value="NZ_JTEO01000002.1"/>
</dbReference>
<keyword evidence="4" id="KW-1185">Reference proteome</keyword>
<reference evidence="3 4" key="1">
    <citation type="journal article" date="2011" name="Appl. Environ. Microbiol.">
        <title>Methanogenic archaea isolated from Taiwan's Chelungpu fault.</title>
        <authorList>
            <person name="Wu S.Y."/>
            <person name="Lai M.C."/>
        </authorList>
    </citation>
    <scope>NUCLEOTIDE SEQUENCE [LARGE SCALE GENOMIC DNA]</scope>
    <source>
        <strain evidence="3 4">St545Mb</strain>
    </source>
</reference>
<dbReference type="PANTHER" id="PTHR30349">
    <property type="entry name" value="PHAGE INTEGRASE-RELATED"/>
    <property type="match status" value="1"/>
</dbReference>
<dbReference type="Proteomes" id="UP001206983">
    <property type="component" value="Unassembled WGS sequence"/>
</dbReference>
<organism evidence="3 4">
    <name type="scientific">Methanolobus chelungpuianus</name>
    <dbReference type="NCBI Taxonomy" id="502115"/>
    <lineage>
        <taxon>Archaea</taxon>
        <taxon>Methanobacteriati</taxon>
        <taxon>Methanobacteriota</taxon>
        <taxon>Stenosarchaea group</taxon>
        <taxon>Methanomicrobia</taxon>
        <taxon>Methanosarcinales</taxon>
        <taxon>Methanosarcinaceae</taxon>
        <taxon>Methanolobus</taxon>
    </lineage>
</organism>
<dbReference type="PANTHER" id="PTHR30349:SF87">
    <property type="entry name" value="TRANSPOSASE A"/>
    <property type="match status" value="1"/>
</dbReference>
<dbReference type="PROSITE" id="PS51898">
    <property type="entry name" value="TYR_RECOMBINASE"/>
    <property type="match status" value="1"/>
</dbReference>
<dbReference type="Gene3D" id="1.10.443.10">
    <property type="entry name" value="Intergrase catalytic core"/>
    <property type="match status" value="1"/>
</dbReference>
<keyword evidence="1" id="KW-0233">DNA recombination</keyword>
<name>A0AAE3H9F2_9EURY</name>
<accession>A0AAE3H9F2</accession>
<dbReference type="InterPro" id="IPR011010">
    <property type="entry name" value="DNA_brk_join_enz"/>
</dbReference>
<dbReference type="InterPro" id="IPR002104">
    <property type="entry name" value="Integrase_catalytic"/>
</dbReference>
<dbReference type="GO" id="GO:0015074">
    <property type="term" value="P:DNA integration"/>
    <property type="evidence" value="ECO:0007669"/>
    <property type="project" value="InterPro"/>
</dbReference>
<evidence type="ECO:0000259" key="2">
    <source>
        <dbReference type="PROSITE" id="PS51898"/>
    </source>
</evidence>
<comment type="caution">
    <text evidence="3">The sequence shown here is derived from an EMBL/GenBank/DDBJ whole genome shotgun (WGS) entry which is preliminary data.</text>
</comment>
<dbReference type="AlphaFoldDB" id="A0AAE3H9F2"/>